<dbReference type="SUPFAM" id="SSF47565">
    <property type="entry name" value="Insect pheromone/odorant-binding proteins"/>
    <property type="match status" value="1"/>
</dbReference>
<dbReference type="AlphaFoldDB" id="A0AAN7Q7Z5"/>
<evidence type="ECO:0000313" key="2">
    <source>
        <dbReference type="EMBL" id="KAK4885367.1"/>
    </source>
</evidence>
<name>A0AAN7Q7Z5_9COLE</name>
<protein>
    <submittedName>
        <fullName evidence="2">Uncharacterized protein</fullName>
    </submittedName>
</protein>
<keyword evidence="3" id="KW-1185">Reference proteome</keyword>
<accession>A0AAN7Q7Z5</accession>
<dbReference type="Pfam" id="PF01395">
    <property type="entry name" value="PBP_GOBP"/>
    <property type="match status" value="1"/>
</dbReference>
<reference evidence="3" key="1">
    <citation type="submission" date="2023-01" db="EMBL/GenBank/DDBJ databases">
        <title>Key to firefly adult light organ development and bioluminescence: homeobox transcription factors regulate luciferase expression and transportation to peroxisome.</title>
        <authorList>
            <person name="Fu X."/>
        </authorList>
    </citation>
    <scope>NUCLEOTIDE SEQUENCE [LARGE SCALE GENOMIC DNA]</scope>
</reference>
<dbReference type="InterPro" id="IPR036728">
    <property type="entry name" value="PBP_GOBP_sf"/>
</dbReference>
<dbReference type="InterPro" id="IPR006170">
    <property type="entry name" value="PBP/GOBP"/>
</dbReference>
<gene>
    <name evidence="2" type="ORF">RN001_001638</name>
</gene>
<evidence type="ECO:0000313" key="3">
    <source>
        <dbReference type="Proteomes" id="UP001353858"/>
    </source>
</evidence>
<keyword evidence="1" id="KW-0732">Signal</keyword>
<dbReference type="CDD" id="cd23992">
    <property type="entry name" value="PBP_GOBP"/>
    <property type="match status" value="1"/>
</dbReference>
<sequence>MYISILLSLLITTIQSYPWDHSATVEECIKKEELVESTLKIYQYLQHPMVPSDDDDYNKFYGCYWKSIGLLDKFGNVDIEKIDNFFANYRGIQIPKNNREEAIEKCKNFHGGTCGQKAVKTYNCINLYFSELGLLKS</sequence>
<dbReference type="Gene3D" id="1.10.238.20">
    <property type="entry name" value="Pheromone/general odorant binding protein domain"/>
    <property type="match status" value="1"/>
</dbReference>
<feature type="chain" id="PRO_5042862242" evidence="1">
    <location>
        <begin position="17"/>
        <end position="137"/>
    </location>
</feature>
<proteinExistence type="predicted"/>
<dbReference type="Proteomes" id="UP001353858">
    <property type="component" value="Unassembled WGS sequence"/>
</dbReference>
<dbReference type="GO" id="GO:0005549">
    <property type="term" value="F:odorant binding"/>
    <property type="evidence" value="ECO:0007669"/>
    <property type="project" value="InterPro"/>
</dbReference>
<dbReference type="EMBL" id="JARPUR010000001">
    <property type="protein sequence ID" value="KAK4885367.1"/>
    <property type="molecule type" value="Genomic_DNA"/>
</dbReference>
<feature type="signal peptide" evidence="1">
    <location>
        <begin position="1"/>
        <end position="16"/>
    </location>
</feature>
<comment type="caution">
    <text evidence="2">The sequence shown here is derived from an EMBL/GenBank/DDBJ whole genome shotgun (WGS) entry which is preliminary data.</text>
</comment>
<organism evidence="2 3">
    <name type="scientific">Aquatica leii</name>
    <dbReference type="NCBI Taxonomy" id="1421715"/>
    <lineage>
        <taxon>Eukaryota</taxon>
        <taxon>Metazoa</taxon>
        <taxon>Ecdysozoa</taxon>
        <taxon>Arthropoda</taxon>
        <taxon>Hexapoda</taxon>
        <taxon>Insecta</taxon>
        <taxon>Pterygota</taxon>
        <taxon>Neoptera</taxon>
        <taxon>Endopterygota</taxon>
        <taxon>Coleoptera</taxon>
        <taxon>Polyphaga</taxon>
        <taxon>Elateriformia</taxon>
        <taxon>Elateroidea</taxon>
        <taxon>Lampyridae</taxon>
        <taxon>Luciolinae</taxon>
        <taxon>Aquatica</taxon>
    </lineage>
</organism>
<evidence type="ECO:0000256" key="1">
    <source>
        <dbReference type="SAM" id="SignalP"/>
    </source>
</evidence>